<organism evidence="2 3">
    <name type="scientific">Ensete ventricosum</name>
    <name type="common">Abyssinian banana</name>
    <name type="synonym">Musa ensete</name>
    <dbReference type="NCBI Taxonomy" id="4639"/>
    <lineage>
        <taxon>Eukaryota</taxon>
        <taxon>Viridiplantae</taxon>
        <taxon>Streptophyta</taxon>
        <taxon>Embryophyta</taxon>
        <taxon>Tracheophyta</taxon>
        <taxon>Spermatophyta</taxon>
        <taxon>Magnoliopsida</taxon>
        <taxon>Liliopsida</taxon>
        <taxon>Zingiberales</taxon>
        <taxon>Musaceae</taxon>
        <taxon>Ensete</taxon>
    </lineage>
</organism>
<evidence type="ECO:0000313" key="2">
    <source>
        <dbReference type="EMBL" id="KAJ8511988.1"/>
    </source>
</evidence>
<feature type="region of interest" description="Disordered" evidence="1">
    <location>
        <begin position="1"/>
        <end position="24"/>
    </location>
</feature>
<dbReference type="Proteomes" id="UP001222027">
    <property type="component" value="Unassembled WGS sequence"/>
</dbReference>
<protein>
    <submittedName>
        <fullName evidence="2">Uncharacterized protein</fullName>
    </submittedName>
</protein>
<name>A0AAV8RXY4_ENSVE</name>
<gene>
    <name evidence="2" type="ORF">OPV22_002422</name>
</gene>
<dbReference type="AlphaFoldDB" id="A0AAV8RXY4"/>
<evidence type="ECO:0000256" key="1">
    <source>
        <dbReference type="SAM" id="MobiDB-lite"/>
    </source>
</evidence>
<accession>A0AAV8RXY4</accession>
<comment type="caution">
    <text evidence="2">The sequence shown here is derived from an EMBL/GenBank/DDBJ whole genome shotgun (WGS) entry which is preliminary data.</text>
</comment>
<dbReference type="EMBL" id="JAQQAF010000001">
    <property type="protein sequence ID" value="KAJ8511988.1"/>
    <property type="molecule type" value="Genomic_DNA"/>
</dbReference>
<evidence type="ECO:0000313" key="3">
    <source>
        <dbReference type="Proteomes" id="UP001222027"/>
    </source>
</evidence>
<sequence>MNSRPMWSRASPLRRAWRTSSSPPERLCGGREAIRLGNGFVFFLAEGSPRFLRQASTSFLSLALVSIASQAVRGLQGGDG</sequence>
<keyword evidence="3" id="KW-1185">Reference proteome</keyword>
<proteinExistence type="predicted"/>
<reference evidence="2 3" key="1">
    <citation type="submission" date="2022-12" db="EMBL/GenBank/DDBJ databases">
        <title>Chromosome-scale assembly of the Ensete ventricosum genome.</title>
        <authorList>
            <person name="Dussert Y."/>
            <person name="Stocks J."/>
            <person name="Wendawek A."/>
            <person name="Woldeyes F."/>
            <person name="Nichols R.A."/>
            <person name="Borrell J.S."/>
        </authorList>
    </citation>
    <scope>NUCLEOTIDE SEQUENCE [LARGE SCALE GENOMIC DNA]</scope>
    <source>
        <strain evidence="3">cv. Maze</strain>
        <tissue evidence="2">Seeds</tissue>
    </source>
</reference>